<dbReference type="Proteomes" id="UP000319576">
    <property type="component" value="Chromosome"/>
</dbReference>
<dbReference type="SMART" id="SM00776">
    <property type="entry name" value="NPCBM"/>
    <property type="match status" value="1"/>
</dbReference>
<feature type="signal peptide" evidence="1">
    <location>
        <begin position="1"/>
        <end position="20"/>
    </location>
</feature>
<dbReference type="InterPro" id="IPR038637">
    <property type="entry name" value="NPCBM_sf"/>
</dbReference>
<dbReference type="InterPro" id="IPR008979">
    <property type="entry name" value="Galactose-bd-like_sf"/>
</dbReference>
<accession>A0A517XXT8</accession>
<dbReference type="SUPFAM" id="SSF49785">
    <property type="entry name" value="Galactose-binding domain-like"/>
    <property type="match status" value="1"/>
</dbReference>
<dbReference type="EMBL" id="CP036273">
    <property type="protein sequence ID" value="QDU22321.1"/>
    <property type="molecule type" value="Genomic_DNA"/>
</dbReference>
<dbReference type="InterPro" id="IPR013222">
    <property type="entry name" value="Glyco_hyd_98_carb-bd"/>
</dbReference>
<dbReference type="AlphaFoldDB" id="A0A517XXT8"/>
<evidence type="ECO:0000313" key="4">
    <source>
        <dbReference type="Proteomes" id="UP000319576"/>
    </source>
</evidence>
<dbReference type="OrthoDB" id="265101at2"/>
<evidence type="ECO:0000256" key="1">
    <source>
        <dbReference type="SAM" id="SignalP"/>
    </source>
</evidence>
<evidence type="ECO:0000259" key="2">
    <source>
        <dbReference type="SMART" id="SM00776"/>
    </source>
</evidence>
<feature type="chain" id="PRO_5021872975" evidence="1">
    <location>
        <begin position="21"/>
        <end position="417"/>
    </location>
</feature>
<dbReference type="Gene3D" id="2.60.120.1060">
    <property type="entry name" value="NPCBM/NEW2 domain"/>
    <property type="match status" value="1"/>
</dbReference>
<name>A0A517XXT8_9BACT</name>
<dbReference type="RefSeq" id="WP_145241964.1">
    <property type="nucleotide sequence ID" value="NZ_CP036273.1"/>
</dbReference>
<dbReference type="Pfam" id="PF08305">
    <property type="entry name" value="NPCBM"/>
    <property type="match status" value="1"/>
</dbReference>
<keyword evidence="4" id="KW-1185">Reference proteome</keyword>
<feature type="domain" description="Glycosyl hydrolase family 98 putative carbohydrate-binding module" evidence="2">
    <location>
        <begin position="259"/>
        <end position="417"/>
    </location>
</feature>
<organism evidence="3 4">
    <name type="scientific">Urbifossiella limnaea</name>
    <dbReference type="NCBI Taxonomy" id="2528023"/>
    <lineage>
        <taxon>Bacteria</taxon>
        <taxon>Pseudomonadati</taxon>
        <taxon>Planctomycetota</taxon>
        <taxon>Planctomycetia</taxon>
        <taxon>Gemmatales</taxon>
        <taxon>Gemmataceae</taxon>
        <taxon>Urbifossiella</taxon>
    </lineage>
</organism>
<gene>
    <name evidence="3" type="ORF">ETAA1_42990</name>
</gene>
<evidence type="ECO:0000313" key="3">
    <source>
        <dbReference type="EMBL" id="QDU22321.1"/>
    </source>
</evidence>
<protein>
    <submittedName>
        <fullName evidence="3">NPCBM/NEW2 domain protein</fullName>
    </submittedName>
</protein>
<dbReference type="KEGG" id="uli:ETAA1_42990"/>
<reference evidence="3 4" key="1">
    <citation type="submission" date="2019-02" db="EMBL/GenBank/DDBJ databases">
        <title>Deep-cultivation of Planctomycetes and their phenomic and genomic characterization uncovers novel biology.</title>
        <authorList>
            <person name="Wiegand S."/>
            <person name="Jogler M."/>
            <person name="Boedeker C."/>
            <person name="Pinto D."/>
            <person name="Vollmers J."/>
            <person name="Rivas-Marin E."/>
            <person name="Kohn T."/>
            <person name="Peeters S.H."/>
            <person name="Heuer A."/>
            <person name="Rast P."/>
            <person name="Oberbeckmann S."/>
            <person name="Bunk B."/>
            <person name="Jeske O."/>
            <person name="Meyerdierks A."/>
            <person name="Storesund J.E."/>
            <person name="Kallscheuer N."/>
            <person name="Luecker S."/>
            <person name="Lage O.M."/>
            <person name="Pohl T."/>
            <person name="Merkel B.J."/>
            <person name="Hornburger P."/>
            <person name="Mueller R.-W."/>
            <person name="Bruemmer F."/>
            <person name="Labrenz M."/>
            <person name="Spormann A.M."/>
            <person name="Op den Camp H."/>
            <person name="Overmann J."/>
            <person name="Amann R."/>
            <person name="Jetten M.S.M."/>
            <person name="Mascher T."/>
            <person name="Medema M.H."/>
            <person name="Devos D.P."/>
            <person name="Kaster A.-K."/>
            <person name="Ovreas L."/>
            <person name="Rohde M."/>
            <person name="Galperin M.Y."/>
            <person name="Jogler C."/>
        </authorList>
    </citation>
    <scope>NUCLEOTIDE SEQUENCE [LARGE SCALE GENOMIC DNA]</scope>
    <source>
        <strain evidence="3 4">ETA_A1</strain>
    </source>
</reference>
<sequence precursor="true">MFTRPLVAVALLAVVVAARADDITLVGGKKLTGKLVAVDAEGVTFNAGGTEVKVPAKDVLLIDLGNKIGVPVKDQKYHEVELTDGSVLRVGKFAVKGKSLDVELLAGPAGVTAPALELPLSSVFSVCRNADDAKHRDNWQAMLRTRGKRDLYVMRTAEGLNFVQGTIHEGNADGTELTFEKEGGAKEQLRLSRATGGLVFNQPSDGRPPATLCKLKDVFGNSLVAREIGVSGGGVKVKTVSGVSVAYPAAAAVAQLDYAQGNVAYLSDLTPQVEAAGVADADAKAFPLLEGKTRPGAFLRDRFLGDSPTLTLDGAPVPKGLAVSADSALTFPLGGEYREFRATVGFADARHGNAAELKLTIEADGKVIATDAFKGKDKARALSVDVKGVRQLRIAVDRDYPSETAAYLILADAKVQK</sequence>
<keyword evidence="1" id="KW-0732">Signal</keyword>
<proteinExistence type="predicted"/>